<keyword evidence="1" id="KW-0812">Transmembrane</keyword>
<feature type="transmembrane region" description="Helical" evidence="1">
    <location>
        <begin position="12"/>
        <end position="29"/>
    </location>
</feature>
<dbReference type="AlphaFoldDB" id="A0A9W6QGZ9"/>
<organism evidence="2 3">
    <name type="scientific">Actinokineospora globicatena</name>
    <dbReference type="NCBI Taxonomy" id="103729"/>
    <lineage>
        <taxon>Bacteria</taxon>
        <taxon>Bacillati</taxon>
        <taxon>Actinomycetota</taxon>
        <taxon>Actinomycetes</taxon>
        <taxon>Pseudonocardiales</taxon>
        <taxon>Pseudonocardiaceae</taxon>
        <taxon>Actinokineospora</taxon>
    </lineage>
</organism>
<dbReference type="Proteomes" id="UP001165042">
    <property type="component" value="Unassembled WGS sequence"/>
</dbReference>
<sequence length="88" mass="9344">MEAPMGSTRRVRWSLAAVLTTAAGVDVYLSLSEGVWWPLALAVVWIGIAAALLLPATEPVEIPTPRTAREALALEGWTMSSPTGLATR</sequence>
<comment type="caution">
    <text evidence="2">The sequence shown here is derived from an EMBL/GenBank/DDBJ whole genome shotgun (WGS) entry which is preliminary data.</text>
</comment>
<protein>
    <submittedName>
        <fullName evidence="2">Uncharacterized protein</fullName>
    </submittedName>
</protein>
<keyword evidence="3" id="KW-1185">Reference proteome</keyword>
<reference evidence="2" key="1">
    <citation type="submission" date="2023-02" db="EMBL/GenBank/DDBJ databases">
        <title>Actinokineospora globicatena NBRC 15670.</title>
        <authorList>
            <person name="Ichikawa N."/>
            <person name="Sato H."/>
            <person name="Tonouchi N."/>
        </authorList>
    </citation>
    <scope>NUCLEOTIDE SEQUENCE</scope>
    <source>
        <strain evidence="2">NBRC 15670</strain>
    </source>
</reference>
<keyword evidence="1" id="KW-0472">Membrane</keyword>
<dbReference type="EMBL" id="BSSD01000002">
    <property type="protein sequence ID" value="GLW90856.1"/>
    <property type="molecule type" value="Genomic_DNA"/>
</dbReference>
<keyword evidence="1" id="KW-1133">Transmembrane helix</keyword>
<evidence type="ECO:0000256" key="1">
    <source>
        <dbReference type="SAM" id="Phobius"/>
    </source>
</evidence>
<gene>
    <name evidence="2" type="ORF">Aglo03_16720</name>
</gene>
<accession>A0A9W6QGZ9</accession>
<evidence type="ECO:0000313" key="3">
    <source>
        <dbReference type="Proteomes" id="UP001165042"/>
    </source>
</evidence>
<evidence type="ECO:0000313" key="2">
    <source>
        <dbReference type="EMBL" id="GLW90856.1"/>
    </source>
</evidence>
<feature type="transmembrane region" description="Helical" evidence="1">
    <location>
        <begin position="35"/>
        <end position="56"/>
    </location>
</feature>
<proteinExistence type="predicted"/>
<name>A0A9W6QGZ9_9PSEU</name>